<sequence length="215" mass="24356">MNPKELSILARQGEGQSLEFKKKANHPDKIVRELVAFANSAGGVLLLGVDDDGTLSGTRDIEDEAFVIEKAIKELIRPQLPYEVSLVALTEKKGVAVFKIPESRKKPHFVREHPGTRKGVAYVRVKDESIKASREMREIMQRRLRNKDIQFTYGEQEKVLLNYLAEHEHVSLIDFVRLVRVPKFVASRTLVRLVLANVIDIVPTPKGDIYMAKTT</sequence>
<evidence type="ECO:0000313" key="3">
    <source>
        <dbReference type="Proteomes" id="UP000658258"/>
    </source>
</evidence>
<keyword evidence="2" id="KW-0378">Hydrolase</keyword>
<keyword evidence="3" id="KW-1185">Reference proteome</keyword>
<dbReference type="Pfam" id="PF04326">
    <property type="entry name" value="SLFN_AlbA_2"/>
    <property type="match status" value="1"/>
</dbReference>
<dbReference type="InterPro" id="IPR038461">
    <property type="entry name" value="Schlafen_AlbA_2_dom_sf"/>
</dbReference>
<keyword evidence="2" id="KW-0347">Helicase</keyword>
<feature type="domain" description="Schlafen AlbA-2" evidence="1">
    <location>
        <begin position="14"/>
        <end position="132"/>
    </location>
</feature>
<dbReference type="InterPro" id="IPR007421">
    <property type="entry name" value="Schlafen_AlbA_2_dom"/>
</dbReference>
<dbReference type="EMBL" id="BNAG01000001">
    <property type="protein sequence ID" value="GHE53001.1"/>
    <property type="molecule type" value="Genomic_DNA"/>
</dbReference>
<dbReference type="GO" id="GO:0004386">
    <property type="term" value="F:helicase activity"/>
    <property type="evidence" value="ECO:0007669"/>
    <property type="project" value="UniProtKB-KW"/>
</dbReference>
<comment type="caution">
    <text evidence="2">The sequence shown here is derived from an EMBL/GenBank/DDBJ whole genome shotgun (WGS) entry which is preliminary data.</text>
</comment>
<organism evidence="2 3">
    <name type="scientific">Roseivirga thermotolerans</name>
    <dbReference type="NCBI Taxonomy" id="1758176"/>
    <lineage>
        <taxon>Bacteria</taxon>
        <taxon>Pseudomonadati</taxon>
        <taxon>Bacteroidota</taxon>
        <taxon>Cytophagia</taxon>
        <taxon>Cytophagales</taxon>
        <taxon>Roseivirgaceae</taxon>
        <taxon>Roseivirga</taxon>
    </lineage>
</organism>
<evidence type="ECO:0000313" key="2">
    <source>
        <dbReference type="EMBL" id="GHE53001.1"/>
    </source>
</evidence>
<reference evidence="3" key="1">
    <citation type="journal article" date="2019" name="Int. J. Syst. Evol. Microbiol.">
        <title>The Global Catalogue of Microorganisms (GCM) 10K type strain sequencing project: providing services to taxonomists for standard genome sequencing and annotation.</title>
        <authorList>
            <consortium name="The Broad Institute Genomics Platform"/>
            <consortium name="The Broad Institute Genome Sequencing Center for Infectious Disease"/>
            <person name="Wu L."/>
            <person name="Ma J."/>
        </authorList>
    </citation>
    <scope>NUCLEOTIDE SEQUENCE [LARGE SCALE GENOMIC DNA]</scope>
    <source>
        <strain evidence="3">CGMCC 1.15111</strain>
    </source>
</reference>
<evidence type="ECO:0000259" key="1">
    <source>
        <dbReference type="Pfam" id="PF04326"/>
    </source>
</evidence>
<name>A0ABQ3I0X7_9BACT</name>
<dbReference type="Proteomes" id="UP000658258">
    <property type="component" value="Unassembled WGS sequence"/>
</dbReference>
<accession>A0ABQ3I0X7</accession>
<dbReference type="PANTHER" id="PTHR30595:SF6">
    <property type="entry name" value="SCHLAFEN ALBA-2 DOMAIN-CONTAINING PROTEIN"/>
    <property type="match status" value="1"/>
</dbReference>
<proteinExistence type="predicted"/>
<keyword evidence="2" id="KW-0547">Nucleotide-binding</keyword>
<protein>
    <submittedName>
        <fullName evidence="2">ATP-dependent DNA helicase</fullName>
    </submittedName>
</protein>
<keyword evidence="2" id="KW-0067">ATP-binding</keyword>
<dbReference type="PANTHER" id="PTHR30595">
    <property type="entry name" value="GLPR-RELATED TRANSCRIPTIONAL REPRESSOR"/>
    <property type="match status" value="1"/>
</dbReference>
<dbReference type="Gene3D" id="3.30.950.30">
    <property type="entry name" value="Schlafen, AAA domain"/>
    <property type="match status" value="1"/>
</dbReference>
<dbReference type="RefSeq" id="WP_189628533.1">
    <property type="nucleotide sequence ID" value="NZ_BNAG01000001.1"/>
</dbReference>
<gene>
    <name evidence="2" type="ORF">GCM10011340_04210</name>
</gene>